<dbReference type="OrthoDB" id="10248373at2759"/>
<sequence>MSGLTFSNEFILYNKGLHCDFACLVFSLLSKKPTNETIQLIITDAVDIEKEFTTNVLSVDLI</sequence>
<dbReference type="PANTHER" id="PTHR23409">
    <property type="entry name" value="RIBONUCLEOSIDE-DIPHOSPHATE REDUCTASE SMALL CHAIN"/>
    <property type="match status" value="1"/>
</dbReference>
<evidence type="ECO:0000313" key="1">
    <source>
        <dbReference type="EMBL" id="RUP48173.1"/>
    </source>
</evidence>
<dbReference type="PANTHER" id="PTHR23409:SF18">
    <property type="entry name" value="RIBONUCLEOSIDE-DIPHOSPHATE REDUCTASE SUBUNIT M2"/>
    <property type="match status" value="1"/>
</dbReference>
<dbReference type="SUPFAM" id="SSF47240">
    <property type="entry name" value="Ferritin-like"/>
    <property type="match status" value="1"/>
</dbReference>
<dbReference type="InterPro" id="IPR000358">
    <property type="entry name" value="RNR_small_fam"/>
</dbReference>
<keyword evidence="2" id="KW-1185">Reference proteome</keyword>
<dbReference type="InterPro" id="IPR012348">
    <property type="entry name" value="RNR-like"/>
</dbReference>
<name>A0A433DBF6_9FUNG</name>
<dbReference type="InterPro" id="IPR009078">
    <property type="entry name" value="Ferritin-like_SF"/>
</dbReference>
<organism evidence="1 2">
    <name type="scientific">Jimgerdemannia flammicorona</name>
    <dbReference type="NCBI Taxonomy" id="994334"/>
    <lineage>
        <taxon>Eukaryota</taxon>
        <taxon>Fungi</taxon>
        <taxon>Fungi incertae sedis</taxon>
        <taxon>Mucoromycota</taxon>
        <taxon>Mucoromycotina</taxon>
        <taxon>Endogonomycetes</taxon>
        <taxon>Endogonales</taxon>
        <taxon>Endogonaceae</taxon>
        <taxon>Jimgerdemannia</taxon>
    </lineage>
</organism>
<proteinExistence type="predicted"/>
<dbReference type="GO" id="GO:0009263">
    <property type="term" value="P:deoxyribonucleotide biosynthetic process"/>
    <property type="evidence" value="ECO:0007669"/>
    <property type="project" value="InterPro"/>
</dbReference>
<dbReference type="Gene3D" id="1.10.620.20">
    <property type="entry name" value="Ribonucleotide Reductase, subunit A"/>
    <property type="match status" value="1"/>
</dbReference>
<feature type="non-terminal residue" evidence="1">
    <location>
        <position position="62"/>
    </location>
</feature>
<dbReference type="EMBL" id="RBNI01003627">
    <property type="protein sequence ID" value="RUP48173.1"/>
    <property type="molecule type" value="Genomic_DNA"/>
</dbReference>
<dbReference type="Proteomes" id="UP000268093">
    <property type="component" value="Unassembled WGS sequence"/>
</dbReference>
<reference evidence="1 2" key="1">
    <citation type="journal article" date="2018" name="New Phytol.">
        <title>Phylogenomics of Endogonaceae and evolution of mycorrhizas within Mucoromycota.</title>
        <authorList>
            <person name="Chang Y."/>
            <person name="Desiro A."/>
            <person name="Na H."/>
            <person name="Sandor L."/>
            <person name="Lipzen A."/>
            <person name="Clum A."/>
            <person name="Barry K."/>
            <person name="Grigoriev I.V."/>
            <person name="Martin F.M."/>
            <person name="Stajich J.E."/>
            <person name="Smith M.E."/>
            <person name="Bonito G."/>
            <person name="Spatafora J.W."/>
        </authorList>
    </citation>
    <scope>NUCLEOTIDE SEQUENCE [LARGE SCALE GENOMIC DNA]</scope>
    <source>
        <strain evidence="1 2">GMNB39</strain>
    </source>
</reference>
<gene>
    <name evidence="1" type="ORF">BC936DRAFT_144871</name>
</gene>
<accession>A0A433DBF6</accession>
<dbReference type="Pfam" id="PF00268">
    <property type="entry name" value="Ribonuc_red_sm"/>
    <property type="match status" value="1"/>
</dbReference>
<dbReference type="AlphaFoldDB" id="A0A433DBF6"/>
<evidence type="ECO:0000313" key="2">
    <source>
        <dbReference type="Proteomes" id="UP000268093"/>
    </source>
</evidence>
<comment type="caution">
    <text evidence="1">The sequence shown here is derived from an EMBL/GenBank/DDBJ whole genome shotgun (WGS) entry which is preliminary data.</text>
</comment>
<dbReference type="GO" id="GO:0016491">
    <property type="term" value="F:oxidoreductase activity"/>
    <property type="evidence" value="ECO:0007669"/>
    <property type="project" value="InterPro"/>
</dbReference>
<protein>
    <submittedName>
        <fullName evidence="1">Uncharacterized protein</fullName>
    </submittedName>
</protein>